<dbReference type="FunFam" id="3.30.1370.30:FF:000002">
    <property type="entry name" value="30S ribosomal protein S8"/>
    <property type="match status" value="1"/>
</dbReference>
<dbReference type="GO" id="GO:0005840">
    <property type="term" value="C:ribosome"/>
    <property type="evidence" value="ECO:0007669"/>
    <property type="project" value="UniProtKB-KW"/>
</dbReference>
<evidence type="ECO:0000256" key="4">
    <source>
        <dbReference type="ARBA" id="ARBA00022980"/>
    </source>
</evidence>
<evidence type="ECO:0000256" key="8">
    <source>
        <dbReference type="HAMAP-Rule" id="MF_01302"/>
    </source>
</evidence>
<proteinExistence type="inferred from homology"/>
<evidence type="ECO:0000313" key="10">
    <source>
        <dbReference type="Proteomes" id="UP000076079"/>
    </source>
</evidence>
<dbReference type="RefSeq" id="WP_110173149.1">
    <property type="nucleotide sequence ID" value="NZ_CP015136.1"/>
</dbReference>
<dbReference type="Gene3D" id="3.30.1370.30">
    <property type="match status" value="1"/>
</dbReference>
<dbReference type="NCBIfam" id="NF001109">
    <property type="entry name" value="PRK00136.1"/>
    <property type="match status" value="1"/>
</dbReference>
<keyword evidence="5 8" id="KW-0687">Ribonucleoprotein</keyword>
<dbReference type="PANTHER" id="PTHR11758">
    <property type="entry name" value="40S RIBOSOMAL PROTEIN S15A"/>
    <property type="match status" value="1"/>
</dbReference>
<evidence type="ECO:0000256" key="7">
    <source>
        <dbReference type="ARBA" id="ARBA00046740"/>
    </source>
</evidence>
<dbReference type="SUPFAM" id="SSF56047">
    <property type="entry name" value="Ribosomal protein S8"/>
    <property type="match status" value="1"/>
</dbReference>
<gene>
    <name evidence="8 9" type="primary">rpsH</name>
    <name evidence="9" type="ORF">LuPra_04865</name>
</gene>
<dbReference type="HAMAP" id="MF_01302_B">
    <property type="entry name" value="Ribosomal_uS8_B"/>
    <property type="match status" value="1"/>
</dbReference>
<keyword evidence="3 8" id="KW-0694">RNA-binding</keyword>
<evidence type="ECO:0000256" key="2">
    <source>
        <dbReference type="ARBA" id="ARBA00022730"/>
    </source>
</evidence>
<dbReference type="GO" id="GO:0003735">
    <property type="term" value="F:structural constituent of ribosome"/>
    <property type="evidence" value="ECO:0007669"/>
    <property type="project" value="InterPro"/>
</dbReference>
<reference evidence="10" key="2">
    <citation type="submission" date="2016-04" db="EMBL/GenBank/DDBJ databases">
        <title>First Complete Genome Sequence of a Subdivision 6 Acidobacterium.</title>
        <authorList>
            <person name="Huang S."/>
            <person name="Vieira S."/>
            <person name="Bunk B."/>
            <person name="Riedel T."/>
            <person name="Sproeer C."/>
            <person name="Overmann J."/>
        </authorList>
    </citation>
    <scope>NUCLEOTIDE SEQUENCE [LARGE SCALE GENOMIC DNA]</scope>
    <source>
        <strain evidence="10">DSM 100886 HEG_-6_39</strain>
    </source>
</reference>
<sequence length="135" mass="14678">MTDPIADMLTRIRNAVQSRHTRVDVPASKMKLEIARILESEGYIGSFKLIDNPTTPESPQKVVRIALKYGPRGERVISGLERVSRPGRRVYFGRESVPTVLGGLGTAILTTSQGVMTGRQASQAGVGGEVLCNVW</sequence>
<dbReference type="Gene3D" id="3.30.1490.10">
    <property type="match status" value="1"/>
</dbReference>
<evidence type="ECO:0000256" key="6">
    <source>
        <dbReference type="ARBA" id="ARBA00035258"/>
    </source>
</evidence>
<organism evidence="9 10">
    <name type="scientific">Luteitalea pratensis</name>
    <dbReference type="NCBI Taxonomy" id="1855912"/>
    <lineage>
        <taxon>Bacteria</taxon>
        <taxon>Pseudomonadati</taxon>
        <taxon>Acidobacteriota</taxon>
        <taxon>Vicinamibacteria</taxon>
        <taxon>Vicinamibacterales</taxon>
        <taxon>Vicinamibacteraceae</taxon>
        <taxon>Luteitalea</taxon>
    </lineage>
</organism>
<comment type="subunit">
    <text evidence="7 8">Part of the 30S ribosomal subunit. Contacts proteins S5 and S12.</text>
</comment>
<evidence type="ECO:0000313" key="9">
    <source>
        <dbReference type="EMBL" id="AMY11614.1"/>
    </source>
</evidence>
<keyword evidence="4 8" id="KW-0689">Ribosomal protein</keyword>
<comment type="similarity">
    <text evidence="1 8">Belongs to the universal ribosomal protein uS8 family.</text>
</comment>
<dbReference type="GO" id="GO:0019843">
    <property type="term" value="F:rRNA binding"/>
    <property type="evidence" value="ECO:0007669"/>
    <property type="project" value="UniProtKB-UniRule"/>
</dbReference>
<dbReference type="EMBL" id="CP015136">
    <property type="protein sequence ID" value="AMY11614.1"/>
    <property type="molecule type" value="Genomic_DNA"/>
</dbReference>
<dbReference type="GO" id="GO:0005737">
    <property type="term" value="C:cytoplasm"/>
    <property type="evidence" value="ECO:0007669"/>
    <property type="project" value="UniProtKB-ARBA"/>
</dbReference>
<accession>A0A143PUV9</accession>
<dbReference type="STRING" id="1855912.LuPra_04865"/>
<comment type="function">
    <text evidence="8">One of the primary rRNA binding proteins, it binds directly to 16S rRNA central domain where it helps coordinate assembly of the platform of the 30S subunit.</text>
</comment>
<keyword evidence="10" id="KW-1185">Reference proteome</keyword>
<dbReference type="Proteomes" id="UP000076079">
    <property type="component" value="Chromosome"/>
</dbReference>
<dbReference type="GO" id="GO:0006412">
    <property type="term" value="P:translation"/>
    <property type="evidence" value="ECO:0007669"/>
    <property type="project" value="UniProtKB-UniRule"/>
</dbReference>
<dbReference type="PATRIC" id="fig|1813736.3.peg.5123"/>
<name>A0A143PUV9_LUTPR</name>
<dbReference type="FunFam" id="3.30.1490.10:FF:000001">
    <property type="entry name" value="30S ribosomal protein S8"/>
    <property type="match status" value="1"/>
</dbReference>
<dbReference type="KEGG" id="abac:LuPra_04865"/>
<dbReference type="InterPro" id="IPR035987">
    <property type="entry name" value="Ribosomal_uS8_sf"/>
</dbReference>
<reference evidence="9 10" key="1">
    <citation type="journal article" date="2016" name="Genome Announc.">
        <title>First Complete Genome Sequence of a Subdivision 6 Acidobacterium Strain.</title>
        <authorList>
            <person name="Huang S."/>
            <person name="Vieira S."/>
            <person name="Bunk B."/>
            <person name="Riedel T."/>
            <person name="Sproer C."/>
            <person name="Overmann J."/>
        </authorList>
    </citation>
    <scope>NUCLEOTIDE SEQUENCE [LARGE SCALE GENOMIC DNA]</scope>
    <source>
        <strain evidence="10">DSM 100886 HEG_-6_39</strain>
    </source>
</reference>
<keyword evidence="2 8" id="KW-0699">rRNA-binding</keyword>
<protein>
    <recommendedName>
        <fullName evidence="6 8">Small ribosomal subunit protein uS8</fullName>
    </recommendedName>
</protein>
<dbReference type="InterPro" id="IPR000630">
    <property type="entry name" value="Ribosomal_uS8"/>
</dbReference>
<evidence type="ECO:0000256" key="5">
    <source>
        <dbReference type="ARBA" id="ARBA00023274"/>
    </source>
</evidence>
<dbReference type="AlphaFoldDB" id="A0A143PUV9"/>
<dbReference type="GO" id="GO:1990904">
    <property type="term" value="C:ribonucleoprotein complex"/>
    <property type="evidence" value="ECO:0007669"/>
    <property type="project" value="UniProtKB-KW"/>
</dbReference>
<evidence type="ECO:0000256" key="3">
    <source>
        <dbReference type="ARBA" id="ARBA00022884"/>
    </source>
</evidence>
<evidence type="ECO:0000256" key="1">
    <source>
        <dbReference type="ARBA" id="ARBA00006471"/>
    </source>
</evidence>
<dbReference type="OrthoDB" id="9802617at2"/>
<dbReference type="Pfam" id="PF00410">
    <property type="entry name" value="Ribosomal_S8"/>
    <property type="match status" value="1"/>
</dbReference>